<dbReference type="AlphaFoldDB" id="A0A109J0S9"/>
<dbReference type="PRINTS" id="PR00039">
    <property type="entry name" value="HTHLYSR"/>
</dbReference>
<protein>
    <recommendedName>
        <fullName evidence="6">HTH-type transcriptional regulator TtuA</fullName>
    </recommendedName>
    <alternativeName>
        <fullName evidence="7">Tartrate utilization transcriptional regulator</fullName>
    </alternativeName>
</protein>
<dbReference type="Pfam" id="PF00126">
    <property type="entry name" value="HTH_1"/>
    <property type="match status" value="1"/>
</dbReference>
<dbReference type="CDD" id="cd08414">
    <property type="entry name" value="PBP2_LTTR_aromatics_like"/>
    <property type="match status" value="1"/>
</dbReference>
<reference evidence="9 10" key="1">
    <citation type="submission" date="2015-11" db="EMBL/GenBank/DDBJ databases">
        <title>Draft Genome Sequence of the Strain BR 10423 (Rhizobium sp.) isolated from nodules of Mimosa pudica.</title>
        <authorList>
            <person name="Barauna A.C."/>
            <person name="Zilli J.E."/>
            <person name="Simoes-Araujo J.L."/>
            <person name="Reis V.M."/>
            <person name="James E.K."/>
            <person name="Reis F.B.Jr."/>
            <person name="Rouws L.F."/>
            <person name="Passos S.R."/>
            <person name="Gois S.R."/>
        </authorList>
    </citation>
    <scope>NUCLEOTIDE SEQUENCE [LARGE SCALE GENOMIC DNA]</scope>
    <source>
        <strain evidence="9 10">BR10423</strain>
    </source>
</reference>
<gene>
    <name evidence="9" type="ORF">AS026_26630</name>
</gene>
<keyword evidence="4" id="KW-0804">Transcription</keyword>
<dbReference type="OrthoDB" id="9811588at2"/>
<dbReference type="SUPFAM" id="SSF53850">
    <property type="entry name" value="Periplasmic binding protein-like II"/>
    <property type="match status" value="1"/>
</dbReference>
<dbReference type="SUPFAM" id="SSF46785">
    <property type="entry name" value="Winged helix' DNA-binding domain"/>
    <property type="match status" value="1"/>
</dbReference>
<dbReference type="PROSITE" id="PS50931">
    <property type="entry name" value="HTH_LYSR"/>
    <property type="match status" value="1"/>
</dbReference>
<dbReference type="FunFam" id="1.10.10.10:FF:000001">
    <property type="entry name" value="LysR family transcriptional regulator"/>
    <property type="match status" value="1"/>
</dbReference>
<keyword evidence="10" id="KW-1185">Reference proteome</keyword>
<dbReference type="RefSeq" id="WP_062376398.1">
    <property type="nucleotide sequence ID" value="NZ_LNCD01000150.1"/>
</dbReference>
<evidence type="ECO:0000256" key="7">
    <source>
        <dbReference type="ARBA" id="ARBA00083243"/>
    </source>
</evidence>
<comment type="function">
    <text evidence="5">Transcriptional regulator of the ttuABCDE tartrate utilization operon.</text>
</comment>
<comment type="similarity">
    <text evidence="1">Belongs to the LysR transcriptional regulatory family.</text>
</comment>
<evidence type="ECO:0000256" key="5">
    <source>
        <dbReference type="ARBA" id="ARBA00054626"/>
    </source>
</evidence>
<dbReference type="EMBL" id="LNCD01000150">
    <property type="protein sequence ID" value="KWV40240.1"/>
    <property type="molecule type" value="Genomic_DNA"/>
</dbReference>
<sequence>MELRQLSYFKAVAEELHFGRAAARMRIAQPALSNHVMSLERELGCPLFIRSTRRVELTRAGETFYDRCVRILSDIDLTTELTRAAGGSRIRQIRIGSIYPATMGMLPTFLAKIARKYPDVRIHIASGNTGEIIRGLETGQLNLGFIRPVENIGSLRFVSLAHERYYLAVGRANPLAARDEISIDDLRTQKIIAFNRQNLSFTERYFNEKFAEYDLTANIAFSCDDTYALVSLVSAGLGIGFAPEWTLDLPNRGFELKKVSGIDFRIGLGIAWNKEDPTAGRDDIVDIARSLARRSVQGTLG</sequence>
<evidence type="ECO:0000313" key="10">
    <source>
        <dbReference type="Proteomes" id="UP000068164"/>
    </source>
</evidence>
<dbReference type="InterPro" id="IPR036388">
    <property type="entry name" value="WH-like_DNA-bd_sf"/>
</dbReference>
<name>A0A109J0S9_9HYPH</name>
<dbReference type="GO" id="GO:0003677">
    <property type="term" value="F:DNA binding"/>
    <property type="evidence" value="ECO:0007669"/>
    <property type="project" value="UniProtKB-KW"/>
</dbReference>
<dbReference type="InterPro" id="IPR005119">
    <property type="entry name" value="LysR_subst-bd"/>
</dbReference>
<dbReference type="GO" id="GO:0003700">
    <property type="term" value="F:DNA-binding transcription factor activity"/>
    <property type="evidence" value="ECO:0007669"/>
    <property type="project" value="InterPro"/>
</dbReference>
<evidence type="ECO:0000259" key="8">
    <source>
        <dbReference type="PROSITE" id="PS50931"/>
    </source>
</evidence>
<dbReference type="InterPro" id="IPR036390">
    <property type="entry name" value="WH_DNA-bd_sf"/>
</dbReference>
<feature type="domain" description="HTH lysR-type" evidence="8">
    <location>
        <begin position="1"/>
        <end position="58"/>
    </location>
</feature>
<proteinExistence type="inferred from homology"/>
<dbReference type="InterPro" id="IPR000847">
    <property type="entry name" value="LysR_HTH_N"/>
</dbReference>
<evidence type="ECO:0000256" key="3">
    <source>
        <dbReference type="ARBA" id="ARBA00023125"/>
    </source>
</evidence>
<dbReference type="PANTHER" id="PTHR30346:SF0">
    <property type="entry name" value="HCA OPERON TRANSCRIPTIONAL ACTIVATOR HCAR"/>
    <property type="match status" value="1"/>
</dbReference>
<dbReference type="Proteomes" id="UP000068164">
    <property type="component" value="Unassembled WGS sequence"/>
</dbReference>
<evidence type="ECO:0000256" key="6">
    <source>
        <dbReference type="ARBA" id="ARBA00067332"/>
    </source>
</evidence>
<accession>A0A109J0S9</accession>
<evidence type="ECO:0000256" key="2">
    <source>
        <dbReference type="ARBA" id="ARBA00023015"/>
    </source>
</evidence>
<evidence type="ECO:0000313" key="9">
    <source>
        <dbReference type="EMBL" id="KWV40240.1"/>
    </source>
</evidence>
<dbReference type="GO" id="GO:0032993">
    <property type="term" value="C:protein-DNA complex"/>
    <property type="evidence" value="ECO:0007669"/>
    <property type="project" value="TreeGrafter"/>
</dbReference>
<evidence type="ECO:0000256" key="4">
    <source>
        <dbReference type="ARBA" id="ARBA00023163"/>
    </source>
</evidence>
<dbReference type="Pfam" id="PF03466">
    <property type="entry name" value="LysR_substrate"/>
    <property type="match status" value="1"/>
</dbReference>
<keyword evidence="3" id="KW-0238">DNA-binding</keyword>
<dbReference type="Gene3D" id="1.10.10.10">
    <property type="entry name" value="Winged helix-like DNA-binding domain superfamily/Winged helix DNA-binding domain"/>
    <property type="match status" value="1"/>
</dbReference>
<evidence type="ECO:0000256" key="1">
    <source>
        <dbReference type="ARBA" id="ARBA00009437"/>
    </source>
</evidence>
<comment type="caution">
    <text evidence="9">The sequence shown here is derived from an EMBL/GenBank/DDBJ whole genome shotgun (WGS) entry which is preliminary data.</text>
</comment>
<dbReference type="PANTHER" id="PTHR30346">
    <property type="entry name" value="TRANSCRIPTIONAL DUAL REGULATOR HCAR-RELATED"/>
    <property type="match status" value="1"/>
</dbReference>
<dbReference type="Gene3D" id="3.40.190.10">
    <property type="entry name" value="Periplasmic binding protein-like II"/>
    <property type="match status" value="2"/>
</dbReference>
<organism evidence="9 10">
    <name type="scientific">Rhizobium altiplani</name>
    <dbReference type="NCBI Taxonomy" id="1864509"/>
    <lineage>
        <taxon>Bacteria</taxon>
        <taxon>Pseudomonadati</taxon>
        <taxon>Pseudomonadota</taxon>
        <taxon>Alphaproteobacteria</taxon>
        <taxon>Hyphomicrobiales</taxon>
        <taxon>Rhizobiaceae</taxon>
        <taxon>Rhizobium/Agrobacterium group</taxon>
        <taxon>Rhizobium</taxon>
    </lineage>
</organism>
<keyword evidence="2" id="KW-0805">Transcription regulation</keyword>